<evidence type="ECO:0000256" key="6">
    <source>
        <dbReference type="ARBA" id="ARBA00023102"/>
    </source>
</evidence>
<comment type="similarity">
    <text evidence="7">Belongs to the PRA-CH family.</text>
</comment>
<evidence type="ECO:0000313" key="10">
    <source>
        <dbReference type="Proteomes" id="UP000002595"/>
    </source>
</evidence>
<dbReference type="PANTHER" id="PTHR42945:SF1">
    <property type="entry name" value="HISTIDINE BIOSYNTHESIS BIFUNCTIONAL PROTEIN HIS7"/>
    <property type="match status" value="1"/>
</dbReference>
<keyword evidence="5 7" id="KW-0378">Hydrolase</keyword>
<evidence type="ECO:0000256" key="5">
    <source>
        <dbReference type="ARBA" id="ARBA00022801"/>
    </source>
</evidence>
<feature type="binding site" evidence="7">
    <location>
        <position position="113"/>
    </location>
    <ligand>
        <name>Mg(2+)</name>
        <dbReference type="ChEBI" id="CHEBI:18420"/>
    </ligand>
</feature>
<evidence type="ECO:0000259" key="8">
    <source>
        <dbReference type="Pfam" id="PF01502"/>
    </source>
</evidence>
<dbReference type="InterPro" id="IPR002496">
    <property type="entry name" value="PRib_AMP_CycHydrolase_dom"/>
</dbReference>
<dbReference type="EC" id="3.5.4.19" evidence="7"/>
<dbReference type="UniPathway" id="UPA00031">
    <property type="reaction ID" value="UER00008"/>
</dbReference>
<evidence type="ECO:0000313" key="9">
    <source>
        <dbReference type="EMBL" id="ABL88378.1"/>
    </source>
</evidence>
<feature type="binding site" evidence="7">
    <location>
        <position position="114"/>
    </location>
    <ligand>
        <name>Zn(2+)</name>
        <dbReference type="ChEBI" id="CHEBI:29105"/>
        <note>ligand shared between dimeric partners</note>
    </ligand>
</feature>
<dbReference type="EMBL" id="CP000504">
    <property type="protein sequence ID" value="ABL88378.1"/>
    <property type="molecule type" value="Genomic_DNA"/>
</dbReference>
<comment type="catalytic activity">
    <reaction evidence="1 7">
        <text>1-(5-phospho-beta-D-ribosyl)-5'-AMP + H2O = 1-(5-phospho-beta-D-ribosyl)-5-[(5-phospho-beta-D-ribosylamino)methylideneamino]imidazole-4-carboxamide</text>
        <dbReference type="Rhea" id="RHEA:20049"/>
        <dbReference type="ChEBI" id="CHEBI:15377"/>
        <dbReference type="ChEBI" id="CHEBI:58435"/>
        <dbReference type="ChEBI" id="CHEBI:59457"/>
        <dbReference type="EC" id="3.5.4.19"/>
    </reaction>
</comment>
<dbReference type="KEGG" id="pis:Pisl_1211"/>
<dbReference type="PANTHER" id="PTHR42945">
    <property type="entry name" value="HISTIDINE BIOSYNTHESIS BIFUNCTIONAL PROTEIN"/>
    <property type="match status" value="1"/>
</dbReference>
<keyword evidence="7" id="KW-0862">Zinc</keyword>
<dbReference type="AlphaFoldDB" id="A1RTU6"/>
<evidence type="ECO:0000256" key="1">
    <source>
        <dbReference type="ARBA" id="ARBA00000024"/>
    </source>
</evidence>
<comment type="subunit">
    <text evidence="7">Homodimer.</text>
</comment>
<dbReference type="HAMAP" id="MF_01021">
    <property type="entry name" value="HisI"/>
    <property type="match status" value="1"/>
</dbReference>
<dbReference type="GO" id="GO:0000287">
    <property type="term" value="F:magnesium ion binding"/>
    <property type="evidence" value="ECO:0007669"/>
    <property type="project" value="UniProtKB-UniRule"/>
</dbReference>
<dbReference type="GO" id="GO:0004635">
    <property type="term" value="F:phosphoribosyl-AMP cyclohydrolase activity"/>
    <property type="evidence" value="ECO:0007669"/>
    <property type="project" value="UniProtKB-UniRule"/>
</dbReference>
<gene>
    <name evidence="7" type="primary">hisI</name>
    <name evidence="9" type="ordered locus">Pisl_1211</name>
</gene>
<comment type="cofactor">
    <cofactor evidence="7">
        <name>Zn(2+)</name>
        <dbReference type="ChEBI" id="CHEBI:29105"/>
    </cofactor>
    <text evidence="7">Binds 1 zinc ion per subunit.</text>
</comment>
<reference evidence="9" key="1">
    <citation type="submission" date="2006-12" db="EMBL/GenBank/DDBJ databases">
        <title>Complete sequence of Pyrobaculum islandicum DSM 4184.</title>
        <authorList>
            <person name="Copeland A."/>
            <person name="Lucas S."/>
            <person name="Lapidus A."/>
            <person name="Barry K."/>
            <person name="Detter J.C."/>
            <person name="Glavina del Rio T."/>
            <person name="Dalin E."/>
            <person name="Tice H."/>
            <person name="Pitluck S."/>
            <person name="Meincke L."/>
            <person name="Brettin T."/>
            <person name="Bruce D."/>
            <person name="Han C."/>
            <person name="Tapia R."/>
            <person name="Gilna P."/>
            <person name="Schmutz J."/>
            <person name="Larimer F."/>
            <person name="Land M."/>
            <person name="Hauser L."/>
            <person name="Kyrpides N."/>
            <person name="Mikhailova N."/>
            <person name="Cozen A.E."/>
            <person name="Fitz-Gibbon S.T."/>
            <person name="House C.H."/>
            <person name="Saltikov C."/>
            <person name="Lowe T."/>
            <person name="Richardson P."/>
        </authorList>
    </citation>
    <scope>NUCLEOTIDE SEQUENCE [LARGE SCALE GENOMIC DNA]</scope>
    <source>
        <strain evidence="9">DSM 4184</strain>
    </source>
</reference>
<dbReference type="SUPFAM" id="SSF141734">
    <property type="entry name" value="HisI-like"/>
    <property type="match status" value="1"/>
</dbReference>
<keyword evidence="4 7" id="KW-0028">Amino-acid biosynthesis</keyword>
<dbReference type="GO" id="GO:0004636">
    <property type="term" value="F:phosphoribosyl-ATP diphosphatase activity"/>
    <property type="evidence" value="ECO:0007669"/>
    <property type="project" value="UniProtKB-ARBA"/>
</dbReference>
<keyword evidence="3 7" id="KW-0963">Cytoplasm</keyword>
<dbReference type="Proteomes" id="UP000002595">
    <property type="component" value="Chromosome"/>
</dbReference>
<proteinExistence type="inferred from homology"/>
<dbReference type="GO" id="GO:0000105">
    <property type="term" value="P:L-histidine biosynthetic process"/>
    <property type="evidence" value="ECO:0007669"/>
    <property type="project" value="UniProtKB-UniRule"/>
</dbReference>
<dbReference type="HOGENOM" id="CLU_048577_5_1_2"/>
<comment type="pathway">
    <text evidence="2 7">Amino-acid biosynthesis; L-histidine biosynthesis; L-histidine from 5-phospho-alpha-D-ribose 1-diphosphate: step 3/9.</text>
</comment>
<protein>
    <recommendedName>
        <fullName evidence="7">Phosphoribosyl-AMP cyclohydrolase</fullName>
        <shortName evidence="7">PRA-CH</shortName>
        <ecNumber evidence="7">3.5.4.19</ecNumber>
    </recommendedName>
</protein>
<comment type="subcellular location">
    <subcellularLocation>
        <location evidence="7">Cytoplasm</location>
    </subcellularLocation>
</comment>
<dbReference type="InterPro" id="IPR026660">
    <property type="entry name" value="PRA-CH"/>
</dbReference>
<keyword evidence="7" id="KW-0479">Metal-binding</keyword>
<evidence type="ECO:0000256" key="3">
    <source>
        <dbReference type="ARBA" id="ARBA00022490"/>
    </source>
</evidence>
<keyword evidence="10" id="KW-1185">Reference proteome</keyword>
<dbReference type="Gene3D" id="3.10.20.810">
    <property type="entry name" value="Phosphoribosyl-AMP cyclohydrolase"/>
    <property type="match status" value="1"/>
</dbReference>
<name>A1RTU6_PYRIL</name>
<comment type="function">
    <text evidence="7">Catalyzes the hydrolysis of the adenine ring of phosphoribosyl-AMP.</text>
</comment>
<keyword evidence="7" id="KW-0460">Magnesium</keyword>
<accession>A1RTU6</accession>
<evidence type="ECO:0000256" key="4">
    <source>
        <dbReference type="ARBA" id="ARBA00022605"/>
    </source>
</evidence>
<dbReference type="STRING" id="384616.Pisl_1211"/>
<dbReference type="InterPro" id="IPR038019">
    <property type="entry name" value="PRib_AMP_CycHydrolase_sf"/>
</dbReference>
<feature type="binding site" evidence="7">
    <location>
        <position position="115"/>
    </location>
    <ligand>
        <name>Mg(2+)</name>
        <dbReference type="ChEBI" id="CHEBI:18420"/>
    </ligand>
</feature>
<dbReference type="FunFam" id="3.10.20.810:FF:000001">
    <property type="entry name" value="Histidine biosynthesis bifunctional protein HisIE"/>
    <property type="match status" value="1"/>
</dbReference>
<evidence type="ECO:0000256" key="7">
    <source>
        <dbReference type="HAMAP-Rule" id="MF_01021"/>
    </source>
</evidence>
<comment type="cofactor">
    <cofactor evidence="7">
        <name>Mg(2+)</name>
        <dbReference type="ChEBI" id="CHEBI:18420"/>
    </cofactor>
    <text evidence="7">Binds 1 Mg(2+) ion per subunit.</text>
</comment>
<dbReference type="eggNOG" id="arCOG02676">
    <property type="taxonomic scope" value="Archaea"/>
</dbReference>
<feature type="binding site" evidence="7">
    <location>
        <position position="117"/>
    </location>
    <ligand>
        <name>Mg(2+)</name>
        <dbReference type="ChEBI" id="CHEBI:18420"/>
    </ligand>
</feature>
<dbReference type="NCBIfam" id="NF000768">
    <property type="entry name" value="PRK00051.1"/>
    <property type="match status" value="1"/>
</dbReference>
<dbReference type="GO" id="GO:0005737">
    <property type="term" value="C:cytoplasm"/>
    <property type="evidence" value="ECO:0007669"/>
    <property type="project" value="UniProtKB-SubCell"/>
</dbReference>
<evidence type="ECO:0000256" key="2">
    <source>
        <dbReference type="ARBA" id="ARBA00005169"/>
    </source>
</evidence>
<keyword evidence="6 7" id="KW-0368">Histidine biosynthesis</keyword>
<sequence length="148" mass="16779">MHSPRECQANKSSTVRQLMRVFDDLETKPLATPEEAWKIARLLNYRHIGGTVVAVAQDIETRDILMVGYMDPVAVVLTLTTGLAHYYSTSRNRIWLKGETSGHFQIVKEFRTDCDRDAVLLKVVQIGVACHLGTRSCFESPNSFRIRL</sequence>
<feature type="binding site" evidence="7">
    <location>
        <position position="130"/>
    </location>
    <ligand>
        <name>Zn(2+)</name>
        <dbReference type="ChEBI" id="CHEBI:29105"/>
        <note>ligand shared between dimeric partners</note>
    </ligand>
</feature>
<organism evidence="9 10">
    <name type="scientific">Pyrobaculum islandicum (strain DSM 4184 / JCM 9189 / GEO3)</name>
    <dbReference type="NCBI Taxonomy" id="384616"/>
    <lineage>
        <taxon>Archaea</taxon>
        <taxon>Thermoproteota</taxon>
        <taxon>Thermoprotei</taxon>
        <taxon>Thermoproteales</taxon>
        <taxon>Thermoproteaceae</taxon>
        <taxon>Pyrobaculum</taxon>
    </lineage>
</organism>
<feature type="domain" description="Phosphoribosyl-AMP cyclohydrolase" evidence="8">
    <location>
        <begin position="66"/>
        <end position="139"/>
    </location>
</feature>
<feature type="binding site" evidence="7">
    <location>
        <position position="137"/>
    </location>
    <ligand>
        <name>Zn(2+)</name>
        <dbReference type="ChEBI" id="CHEBI:29105"/>
        <note>ligand shared between dimeric partners</note>
    </ligand>
</feature>
<dbReference type="GO" id="GO:0008270">
    <property type="term" value="F:zinc ion binding"/>
    <property type="evidence" value="ECO:0007669"/>
    <property type="project" value="UniProtKB-UniRule"/>
</dbReference>
<dbReference type="Pfam" id="PF01502">
    <property type="entry name" value="PRA-CH"/>
    <property type="match status" value="1"/>
</dbReference>